<accession>A0ABP9FYS3</accession>
<dbReference type="Pfam" id="PF00501">
    <property type="entry name" value="AMP-binding"/>
    <property type="match status" value="1"/>
</dbReference>
<dbReference type="Gene3D" id="3.40.50.12780">
    <property type="entry name" value="N-terminal domain of ligase-like"/>
    <property type="match status" value="1"/>
</dbReference>
<organism evidence="4 5">
    <name type="scientific">Nesterenkonia rhizosphaerae</name>
    <dbReference type="NCBI Taxonomy" id="1348272"/>
    <lineage>
        <taxon>Bacteria</taxon>
        <taxon>Bacillati</taxon>
        <taxon>Actinomycetota</taxon>
        <taxon>Actinomycetes</taxon>
        <taxon>Micrococcales</taxon>
        <taxon>Micrococcaceae</taxon>
        <taxon>Nesterenkonia</taxon>
    </lineage>
</organism>
<keyword evidence="5" id="KW-1185">Reference proteome</keyword>
<reference evidence="5" key="1">
    <citation type="journal article" date="2019" name="Int. J. Syst. Evol. Microbiol.">
        <title>The Global Catalogue of Microorganisms (GCM) 10K type strain sequencing project: providing services to taxonomists for standard genome sequencing and annotation.</title>
        <authorList>
            <consortium name="The Broad Institute Genomics Platform"/>
            <consortium name="The Broad Institute Genome Sequencing Center for Infectious Disease"/>
            <person name="Wu L."/>
            <person name="Ma J."/>
        </authorList>
    </citation>
    <scope>NUCLEOTIDE SEQUENCE [LARGE SCALE GENOMIC DNA]</scope>
    <source>
        <strain evidence="5">JCM 19129</strain>
    </source>
</reference>
<dbReference type="InterPro" id="IPR020845">
    <property type="entry name" value="AMP-binding_CS"/>
</dbReference>
<protein>
    <submittedName>
        <fullName evidence="4">AMP-dependent synthetase/ligase</fullName>
    </submittedName>
</protein>
<comment type="caution">
    <text evidence="4">The sequence shown here is derived from an EMBL/GenBank/DDBJ whole genome shotgun (WGS) entry which is preliminary data.</text>
</comment>
<proteinExistence type="predicted"/>
<evidence type="ECO:0000313" key="4">
    <source>
        <dbReference type="EMBL" id="GAA4922484.1"/>
    </source>
</evidence>
<evidence type="ECO:0000259" key="3">
    <source>
        <dbReference type="Pfam" id="PF00501"/>
    </source>
</evidence>
<dbReference type="Pfam" id="PF23562">
    <property type="entry name" value="AMP-binding_C_3"/>
    <property type="match status" value="1"/>
</dbReference>
<dbReference type="CDD" id="cd05907">
    <property type="entry name" value="VL_LC_FACS_like"/>
    <property type="match status" value="1"/>
</dbReference>
<dbReference type="PROSITE" id="PS00455">
    <property type="entry name" value="AMP_BINDING"/>
    <property type="match status" value="1"/>
</dbReference>
<evidence type="ECO:0000313" key="5">
    <source>
        <dbReference type="Proteomes" id="UP001500368"/>
    </source>
</evidence>
<dbReference type="InterPro" id="IPR042099">
    <property type="entry name" value="ANL_N_sf"/>
</dbReference>
<dbReference type="PANTHER" id="PTHR43272">
    <property type="entry name" value="LONG-CHAIN-FATTY-ACID--COA LIGASE"/>
    <property type="match status" value="1"/>
</dbReference>
<name>A0ABP9FYS3_9MICC</name>
<dbReference type="SUPFAM" id="SSF56801">
    <property type="entry name" value="Acetyl-CoA synthetase-like"/>
    <property type="match status" value="1"/>
</dbReference>
<evidence type="ECO:0000256" key="2">
    <source>
        <dbReference type="ARBA" id="ARBA00022840"/>
    </source>
</evidence>
<dbReference type="InterPro" id="IPR000873">
    <property type="entry name" value="AMP-dep_synth/lig_dom"/>
</dbReference>
<gene>
    <name evidence="4" type="ORF">GCM10025790_19280</name>
</gene>
<keyword evidence="2" id="KW-0067">ATP-binding</keyword>
<dbReference type="PANTHER" id="PTHR43272:SF33">
    <property type="entry name" value="AMP-BINDING DOMAIN-CONTAINING PROTEIN-RELATED"/>
    <property type="match status" value="1"/>
</dbReference>
<sequence length="629" mass="68265">MGAYSPRAHGADTAPASQHSVPAMVQVPTDMNITDLLHQQVNEDPGNILFTRRDKDGQWVDVSAAQFQREVSDLARGLIASGIEAGDRIGILSATRYEWVLLDFAIWYAGAVSVPIYETSSVSQIAWILQDSGARTVITETKSHRKLVAEAVSSEQLSNVTEILCLEQNALEVLRRSAPGATASELEQRRSAASLEDLATIIYTSGTTGRPKGCELTHGNFTEHCLQTLAVMDGVIGKHSSTVLFLPMAHVFARFVSVIFIAAGGRVAHTPDIRQLIDDLGDIRPTFLLGVPRVFEKIYNAAVLKAEAEGKSRIFSRAVDVAVRYSQAVTAGRVPLGLRAQHKVFSKLVYSKLMARMGGQVTHAFSGGSPLGERTAHFFHGIGVQIIEGYGLTETTAPVTGNIPSIYRIGTVGIPLPGNEVRIAEDSEVLVRGTCVFRGYRGRPELNQEAFIDGWFRTGDLGELDDAGRLRITGRKKDILVTAGGKNVSPAQLEDEIRADVLVSQAVVVGEGRPFVGALITLDSETISSWCQRRGIDPQTPMAELTEHPQVLKHLQDIIDRANATVSQAESIRSFTVLGEDLTIESGHLTPSLKIKRPEVMRDFSQVVDALYNRASAARGKAKRMLGGE</sequence>
<evidence type="ECO:0000256" key="1">
    <source>
        <dbReference type="ARBA" id="ARBA00022741"/>
    </source>
</evidence>
<feature type="domain" description="AMP-dependent synthetase/ligase" evidence="3">
    <location>
        <begin position="38"/>
        <end position="440"/>
    </location>
</feature>
<keyword evidence="1" id="KW-0547">Nucleotide-binding</keyword>
<dbReference type="EMBL" id="BAABLW010000007">
    <property type="protein sequence ID" value="GAA4922484.1"/>
    <property type="molecule type" value="Genomic_DNA"/>
</dbReference>
<dbReference type="Proteomes" id="UP001500368">
    <property type="component" value="Unassembled WGS sequence"/>
</dbReference>